<dbReference type="EMBL" id="BANU01000033">
    <property type="protein sequence ID" value="GAC62363.1"/>
    <property type="molecule type" value="Genomic_DNA"/>
</dbReference>
<sequence length="129" mass="14259">MNTELGGPACDLVSRTGPPVRIQWEPGRNEMVRICDPPIPVLVSMKDVDPSAGALDFKSNKNHPSLRVRAAGLRFEPVEPASLLAWVKLCDGQWRAIVLVELHSSNGRTGLTIPLYVSHTVVRRRNARE</sequence>
<comment type="caution">
    <text evidence="1">The sequence shown here is derived from an EMBL/GenBank/DDBJ whole genome shotgun (WGS) entry which is preliminary data.</text>
</comment>
<protein>
    <submittedName>
        <fullName evidence="1">Uncharacterized protein</fullName>
    </submittedName>
</protein>
<organism evidence="1 2">
    <name type="scientific">Gordonia sihwensis NBRC 108236</name>
    <dbReference type="NCBI Taxonomy" id="1223544"/>
    <lineage>
        <taxon>Bacteria</taxon>
        <taxon>Bacillati</taxon>
        <taxon>Actinomycetota</taxon>
        <taxon>Actinomycetes</taxon>
        <taxon>Mycobacteriales</taxon>
        <taxon>Gordoniaceae</taxon>
        <taxon>Gordonia</taxon>
    </lineage>
</organism>
<proteinExistence type="predicted"/>
<name>L7LQJ4_9ACTN</name>
<dbReference type="Proteomes" id="UP000035083">
    <property type="component" value="Unassembled WGS sequence"/>
</dbReference>
<gene>
    <name evidence="1" type="ORF">GSI01S_33_00490</name>
</gene>
<dbReference type="AlphaFoldDB" id="L7LQJ4"/>
<keyword evidence="2" id="KW-1185">Reference proteome</keyword>
<reference evidence="1 2" key="1">
    <citation type="submission" date="2012-12" db="EMBL/GenBank/DDBJ databases">
        <title>Whole genome shotgun sequence of Gordonia sihwensis NBRC 108236.</title>
        <authorList>
            <person name="Yoshida I."/>
            <person name="Hosoyama A."/>
            <person name="Tsuchikane K."/>
            <person name="Ando Y."/>
            <person name="Baba S."/>
            <person name="Ohji S."/>
            <person name="Hamada M."/>
            <person name="Tamura T."/>
            <person name="Yamazoe A."/>
            <person name="Yamazaki S."/>
            <person name="Fujita N."/>
        </authorList>
    </citation>
    <scope>NUCLEOTIDE SEQUENCE [LARGE SCALE GENOMIC DNA]</scope>
    <source>
        <strain evidence="1 2">NBRC 108236</strain>
    </source>
</reference>
<evidence type="ECO:0000313" key="1">
    <source>
        <dbReference type="EMBL" id="GAC62363.1"/>
    </source>
</evidence>
<accession>L7LQJ4</accession>
<dbReference type="eggNOG" id="ENOG5031VW8">
    <property type="taxonomic scope" value="Bacteria"/>
</dbReference>
<evidence type="ECO:0000313" key="2">
    <source>
        <dbReference type="Proteomes" id="UP000035083"/>
    </source>
</evidence>